<evidence type="ECO:0000313" key="2">
    <source>
        <dbReference type="Proteomes" id="UP000638648"/>
    </source>
</evidence>
<reference evidence="1" key="1">
    <citation type="submission" date="2020-10" db="EMBL/GenBank/DDBJ databases">
        <title>Sequencing the genomes of 1000 actinobacteria strains.</title>
        <authorList>
            <person name="Klenk H.-P."/>
        </authorList>
    </citation>
    <scope>NUCLEOTIDE SEQUENCE</scope>
    <source>
        <strain evidence="1">DSM 45354</strain>
    </source>
</reference>
<evidence type="ECO:0000313" key="1">
    <source>
        <dbReference type="EMBL" id="MBE1610223.1"/>
    </source>
</evidence>
<dbReference type="Proteomes" id="UP000638648">
    <property type="component" value="Unassembled WGS sequence"/>
</dbReference>
<dbReference type="RefSeq" id="WP_192753623.1">
    <property type="nucleotide sequence ID" value="NZ_BAABJL010000057.1"/>
</dbReference>
<comment type="caution">
    <text evidence="1">The sequence shown here is derived from an EMBL/GenBank/DDBJ whole genome shotgun (WGS) entry which is preliminary data.</text>
</comment>
<protein>
    <submittedName>
        <fullName evidence="1">Uncharacterized protein</fullName>
    </submittedName>
</protein>
<name>A0A927N3D0_9ACTN</name>
<proteinExistence type="predicted"/>
<accession>A0A927N3D0</accession>
<gene>
    <name evidence="1" type="ORF">HEB94_007071</name>
</gene>
<dbReference type="AlphaFoldDB" id="A0A927N3D0"/>
<keyword evidence="2" id="KW-1185">Reference proteome</keyword>
<dbReference type="EMBL" id="JADBEM010000001">
    <property type="protein sequence ID" value="MBE1610223.1"/>
    <property type="molecule type" value="Genomic_DNA"/>
</dbReference>
<organism evidence="1 2">
    <name type="scientific">Actinopolymorpha pittospori</name>
    <dbReference type="NCBI Taxonomy" id="648752"/>
    <lineage>
        <taxon>Bacteria</taxon>
        <taxon>Bacillati</taxon>
        <taxon>Actinomycetota</taxon>
        <taxon>Actinomycetes</taxon>
        <taxon>Propionibacteriales</taxon>
        <taxon>Actinopolymorphaceae</taxon>
        <taxon>Actinopolymorpha</taxon>
    </lineage>
</organism>
<sequence>MCGRQACVRLRTDVADSGEVTIALDALAAPREGARPFGLGTLVVRFTRDDKGWTLVGPPAQIAQ</sequence>